<evidence type="ECO:0000256" key="5">
    <source>
        <dbReference type="ARBA" id="ARBA00022692"/>
    </source>
</evidence>
<evidence type="ECO:0000256" key="3">
    <source>
        <dbReference type="ARBA" id="ARBA00022448"/>
    </source>
</evidence>
<dbReference type="CDD" id="cd01347">
    <property type="entry name" value="ligand_gated_channel"/>
    <property type="match status" value="1"/>
</dbReference>
<dbReference type="InterPro" id="IPR000531">
    <property type="entry name" value="Beta-barrel_TonB"/>
</dbReference>
<keyword evidence="15" id="KW-1185">Reference proteome</keyword>
<evidence type="ECO:0000256" key="9">
    <source>
        <dbReference type="ARBA" id="ARBA00023237"/>
    </source>
</evidence>
<organism evidence="14 15">
    <name type="scientific">Novosphingobium cyanobacteriorum</name>
    <dbReference type="NCBI Taxonomy" id="3024215"/>
    <lineage>
        <taxon>Bacteria</taxon>
        <taxon>Pseudomonadati</taxon>
        <taxon>Pseudomonadota</taxon>
        <taxon>Alphaproteobacteria</taxon>
        <taxon>Sphingomonadales</taxon>
        <taxon>Sphingomonadaceae</taxon>
        <taxon>Novosphingobium</taxon>
    </lineage>
</organism>
<evidence type="ECO:0000256" key="10">
    <source>
        <dbReference type="PROSITE-ProRule" id="PRU01360"/>
    </source>
</evidence>
<evidence type="ECO:0000256" key="8">
    <source>
        <dbReference type="ARBA" id="ARBA00023170"/>
    </source>
</evidence>
<comment type="caution">
    <text evidence="14">The sequence shown here is derived from an EMBL/GenBank/DDBJ whole genome shotgun (WGS) entry which is preliminary data.</text>
</comment>
<dbReference type="Pfam" id="PF00593">
    <property type="entry name" value="TonB_dep_Rec_b-barrel"/>
    <property type="match status" value="1"/>
</dbReference>
<evidence type="ECO:0000259" key="13">
    <source>
        <dbReference type="Pfam" id="PF07715"/>
    </source>
</evidence>
<evidence type="ECO:0000256" key="11">
    <source>
        <dbReference type="RuleBase" id="RU003357"/>
    </source>
</evidence>
<dbReference type="InterPro" id="IPR012910">
    <property type="entry name" value="Plug_dom"/>
</dbReference>
<dbReference type="InterPro" id="IPR010105">
    <property type="entry name" value="TonB_sidphr_rcpt"/>
</dbReference>
<dbReference type="Proteomes" id="UP001222770">
    <property type="component" value="Unassembled WGS sequence"/>
</dbReference>
<keyword evidence="9 10" id="KW-0998">Cell outer membrane</keyword>
<evidence type="ECO:0000256" key="7">
    <source>
        <dbReference type="ARBA" id="ARBA00023136"/>
    </source>
</evidence>
<evidence type="ECO:0000256" key="4">
    <source>
        <dbReference type="ARBA" id="ARBA00022452"/>
    </source>
</evidence>
<name>A0ABT6CFM2_9SPHN</name>
<evidence type="ECO:0000313" key="15">
    <source>
        <dbReference type="Proteomes" id="UP001222770"/>
    </source>
</evidence>
<dbReference type="SUPFAM" id="SSF56935">
    <property type="entry name" value="Porins"/>
    <property type="match status" value="1"/>
</dbReference>
<dbReference type="PANTHER" id="PTHR32552">
    <property type="entry name" value="FERRICHROME IRON RECEPTOR-RELATED"/>
    <property type="match status" value="1"/>
</dbReference>
<dbReference type="InterPro" id="IPR036942">
    <property type="entry name" value="Beta-barrel_TonB_sf"/>
</dbReference>
<dbReference type="InterPro" id="IPR037066">
    <property type="entry name" value="Plug_dom_sf"/>
</dbReference>
<dbReference type="Gene3D" id="2.170.130.10">
    <property type="entry name" value="TonB-dependent receptor, plug domain"/>
    <property type="match status" value="1"/>
</dbReference>
<keyword evidence="8 14" id="KW-0675">Receptor</keyword>
<keyword evidence="6 11" id="KW-0798">TonB box</keyword>
<evidence type="ECO:0000259" key="12">
    <source>
        <dbReference type="Pfam" id="PF00593"/>
    </source>
</evidence>
<dbReference type="PROSITE" id="PS52016">
    <property type="entry name" value="TONB_DEPENDENT_REC_3"/>
    <property type="match status" value="1"/>
</dbReference>
<dbReference type="Gene3D" id="2.40.170.20">
    <property type="entry name" value="TonB-dependent receptor, beta-barrel domain"/>
    <property type="match status" value="1"/>
</dbReference>
<comment type="subcellular location">
    <subcellularLocation>
        <location evidence="1 10">Cell outer membrane</location>
        <topology evidence="1 10">Multi-pass membrane protein</topology>
    </subcellularLocation>
</comment>
<feature type="domain" description="TonB-dependent receptor plug" evidence="13">
    <location>
        <begin position="45"/>
        <end position="148"/>
    </location>
</feature>
<reference evidence="14 15" key="1">
    <citation type="submission" date="2023-03" db="EMBL/GenBank/DDBJ databases">
        <title>Novosphingobium cyanobacteriorum sp. nov., isolated from a eutrophic reservoir during the Microcystis bloom period.</title>
        <authorList>
            <person name="Kang M."/>
            <person name="Le V."/>
            <person name="Ko S.-R."/>
            <person name="Lee S.-A."/>
            <person name="Ahn C.-Y."/>
        </authorList>
    </citation>
    <scope>NUCLEOTIDE SEQUENCE [LARGE SCALE GENOMIC DNA]</scope>
    <source>
        <strain evidence="14 15">HBC54</strain>
    </source>
</reference>
<dbReference type="InterPro" id="IPR039426">
    <property type="entry name" value="TonB-dep_rcpt-like"/>
</dbReference>
<sequence>MWAETDARAVEADDPQNNDILVVGRPQAALMEPASTGSRLGLTPLETPATVSIVDGDELRARGDLTIVDAVTRAPGISSSANPGNGGTALVVRGFSGQGSVLQLYDGIRLFPVAGTITFPADPFNVGRVEVLNGPSSVLYGQGALGGAVNVITKRPNTTRTEVDGEASYGAQNSWHVAAGAGGPLGNTLSYRADGSYRRSDGYVDRGESSSYALSAALRFAPSETFSLTLRDDYANQRPIGYFGTPLINGKLDTTIRRRNYNVADSNLHYRDNRLILTAEWSPSADISLSNIAYWLTSKRLFKNLESYCWIGANGDCPNGYNGTSGTPGTIYRTDNLVIFHDQAQIGDQGSIKWGSSLGGIRNDMVIGFDVNRVNLTYSNNFSSDLQEDFVNPQTFNPGQFLDTQGIGPRFRTRTTEYSLFIEDRLRFSDQLSIVVGLRDEHDRVYRQNIDSAGVIGPRLFTKTLHNTTWRIGTVYQPTATVSLYGQYSTGTDPLGTLTTYSGSQTQFSNATGNQVEIGAKASFLGGRGTASIAAYRIVKQGLLSQRTATSPIEQVGQRSSKGLEASITLDLPLGIGIDANGALLDARFDDFVSGTNIYTGKTPPGVPEESANVWLRWDAAKHVQVRAGLRYVGRTYSDNANAFRVPAYAVIDAGLSHAVTNNVAMDLRVYNLFDKDYATTTYNDEQWILGRPRSLVLTVRVHL</sequence>
<keyword evidence="4 10" id="KW-1134">Transmembrane beta strand</keyword>
<dbReference type="NCBIfam" id="TIGR01783">
    <property type="entry name" value="TonB-siderophor"/>
    <property type="match status" value="1"/>
</dbReference>
<keyword evidence="3 10" id="KW-0813">Transport</keyword>
<evidence type="ECO:0000256" key="6">
    <source>
        <dbReference type="ARBA" id="ARBA00023077"/>
    </source>
</evidence>
<keyword evidence="5 10" id="KW-0812">Transmembrane</keyword>
<feature type="domain" description="TonB-dependent receptor-like beta-barrel" evidence="12">
    <location>
        <begin position="232"/>
        <end position="673"/>
    </location>
</feature>
<dbReference type="PANTHER" id="PTHR32552:SF84">
    <property type="entry name" value="TONB-DEPENDENT RECEPTOR-RELATED"/>
    <property type="match status" value="1"/>
</dbReference>
<proteinExistence type="inferred from homology"/>
<dbReference type="EMBL" id="JAROCY010000004">
    <property type="protein sequence ID" value="MDF8332722.1"/>
    <property type="molecule type" value="Genomic_DNA"/>
</dbReference>
<dbReference type="Pfam" id="PF07715">
    <property type="entry name" value="Plug"/>
    <property type="match status" value="1"/>
</dbReference>
<keyword evidence="7 10" id="KW-0472">Membrane</keyword>
<evidence type="ECO:0000313" key="14">
    <source>
        <dbReference type="EMBL" id="MDF8332722.1"/>
    </source>
</evidence>
<accession>A0ABT6CFM2</accession>
<evidence type="ECO:0000256" key="2">
    <source>
        <dbReference type="ARBA" id="ARBA00009810"/>
    </source>
</evidence>
<comment type="similarity">
    <text evidence="2 10 11">Belongs to the TonB-dependent receptor family.</text>
</comment>
<gene>
    <name evidence="14" type="ORF">POM99_05860</name>
</gene>
<evidence type="ECO:0000256" key="1">
    <source>
        <dbReference type="ARBA" id="ARBA00004571"/>
    </source>
</evidence>
<protein>
    <submittedName>
        <fullName evidence="14">TonB-dependent receptor</fullName>
    </submittedName>
</protein>